<dbReference type="RefSeq" id="WP_197680972.1">
    <property type="nucleotide sequence ID" value="NZ_LT629757.1"/>
</dbReference>
<gene>
    <name evidence="2" type="ORF">SAMN04488570_2443</name>
</gene>
<protein>
    <recommendedName>
        <fullName evidence="1">(S)-ureidoglycine aminohydrolase cupin domain-containing protein</fullName>
    </recommendedName>
</protein>
<dbReference type="Gene3D" id="2.60.120.10">
    <property type="entry name" value="Jelly Rolls"/>
    <property type="match status" value="1"/>
</dbReference>
<dbReference type="STRING" id="642780.SAMN04488570_2443"/>
<dbReference type="SUPFAM" id="SSF51182">
    <property type="entry name" value="RmlC-like cupins"/>
    <property type="match status" value="1"/>
</dbReference>
<name>A0A1H1U7S1_9ACTN</name>
<proteinExistence type="predicted"/>
<accession>A0A1H1U7S1</accession>
<evidence type="ECO:0000259" key="1">
    <source>
        <dbReference type="Pfam" id="PF05899"/>
    </source>
</evidence>
<dbReference type="AlphaFoldDB" id="A0A1H1U7S1"/>
<dbReference type="Pfam" id="PF05899">
    <property type="entry name" value="Cupin_3"/>
    <property type="match status" value="1"/>
</dbReference>
<dbReference type="PANTHER" id="PTHR40943:SF1">
    <property type="entry name" value="CYTOPLASMIC PROTEIN"/>
    <property type="match status" value="1"/>
</dbReference>
<dbReference type="PANTHER" id="PTHR40943">
    <property type="entry name" value="CYTOPLASMIC PROTEIN-RELATED"/>
    <property type="match status" value="1"/>
</dbReference>
<dbReference type="Proteomes" id="UP000198859">
    <property type="component" value="Chromosome I"/>
</dbReference>
<dbReference type="InterPro" id="IPR008579">
    <property type="entry name" value="UGlyAH_Cupin_dom"/>
</dbReference>
<dbReference type="InterPro" id="IPR014710">
    <property type="entry name" value="RmlC-like_jellyroll"/>
</dbReference>
<evidence type="ECO:0000313" key="2">
    <source>
        <dbReference type="EMBL" id="SDS68548.1"/>
    </source>
</evidence>
<keyword evidence="3" id="KW-1185">Reference proteome</keyword>
<dbReference type="EMBL" id="LT629757">
    <property type="protein sequence ID" value="SDS68548.1"/>
    <property type="molecule type" value="Genomic_DNA"/>
</dbReference>
<dbReference type="InterPro" id="IPR011051">
    <property type="entry name" value="RmlC_Cupin_sf"/>
</dbReference>
<reference evidence="3" key="1">
    <citation type="submission" date="2016-10" db="EMBL/GenBank/DDBJ databases">
        <authorList>
            <person name="Varghese N."/>
            <person name="Submissions S."/>
        </authorList>
    </citation>
    <scope>NUCLEOTIDE SEQUENCE [LARGE SCALE GENOMIC DNA]</scope>
    <source>
        <strain evidence="3">DSM 22127</strain>
    </source>
</reference>
<organism evidence="2 3">
    <name type="scientific">Nocardioides scoriae</name>
    <dbReference type="NCBI Taxonomy" id="642780"/>
    <lineage>
        <taxon>Bacteria</taxon>
        <taxon>Bacillati</taxon>
        <taxon>Actinomycetota</taxon>
        <taxon>Actinomycetes</taxon>
        <taxon>Propionibacteriales</taxon>
        <taxon>Nocardioidaceae</taxon>
        <taxon>Nocardioides</taxon>
    </lineage>
</organism>
<sequence length="107" mass="11148">MRRLLDTTAPVPTTALAPEEVVAGSPVAGSRALTTLGDVEVGLWEITPGTVTDVETDEAFVVLSGSATVTFDDGEVVDLAPGAVVRLAAGDRTTWVVHQTLRKLYVG</sequence>
<evidence type="ECO:0000313" key="3">
    <source>
        <dbReference type="Proteomes" id="UP000198859"/>
    </source>
</evidence>
<feature type="domain" description="(S)-ureidoglycine aminohydrolase cupin" evidence="1">
    <location>
        <begin position="36"/>
        <end position="105"/>
    </location>
</feature>